<evidence type="ECO:0000256" key="6">
    <source>
        <dbReference type="ARBA" id="ARBA00022679"/>
    </source>
</evidence>
<dbReference type="PANTHER" id="PTHR14614:SF39">
    <property type="entry name" value="HISTIDINE PROTEIN METHYLTRANSFERASE 1 HOMOLOG"/>
    <property type="match status" value="1"/>
</dbReference>
<dbReference type="Gene3D" id="3.40.50.150">
    <property type="entry name" value="Vaccinia Virus protein VP39"/>
    <property type="match status" value="1"/>
</dbReference>
<dbReference type="AlphaFoldDB" id="A0A9P6CB63"/>
<dbReference type="PANTHER" id="PTHR14614">
    <property type="entry name" value="HEPATOCELLULAR CARCINOMA-ASSOCIATED ANTIGEN"/>
    <property type="match status" value="1"/>
</dbReference>
<evidence type="ECO:0000313" key="11">
    <source>
        <dbReference type="Proteomes" id="UP000807353"/>
    </source>
</evidence>
<dbReference type="GO" id="GO:0032259">
    <property type="term" value="P:methylation"/>
    <property type="evidence" value="ECO:0007669"/>
    <property type="project" value="UniProtKB-KW"/>
</dbReference>
<keyword evidence="4" id="KW-0963">Cytoplasm</keyword>
<keyword evidence="7" id="KW-0949">S-adenosyl-L-methionine</keyword>
<dbReference type="EMBL" id="MU150323">
    <property type="protein sequence ID" value="KAF9459112.1"/>
    <property type="molecule type" value="Genomic_DNA"/>
</dbReference>
<name>A0A9P6CB63_9AGAR</name>
<dbReference type="GO" id="GO:0005634">
    <property type="term" value="C:nucleus"/>
    <property type="evidence" value="ECO:0007669"/>
    <property type="project" value="UniProtKB-SubCell"/>
</dbReference>
<dbReference type="SUPFAM" id="SSF53335">
    <property type="entry name" value="S-adenosyl-L-methionine-dependent methyltransferases"/>
    <property type="match status" value="1"/>
</dbReference>
<accession>A0A9P6CB63</accession>
<evidence type="ECO:0000256" key="4">
    <source>
        <dbReference type="ARBA" id="ARBA00022490"/>
    </source>
</evidence>
<dbReference type="GO" id="GO:0018064">
    <property type="term" value="F:protein-L-histidine N-tele-methyltransferase activity"/>
    <property type="evidence" value="ECO:0007669"/>
    <property type="project" value="UniProtKB-EC"/>
</dbReference>
<keyword evidence="5" id="KW-0489">Methyltransferase</keyword>
<keyword evidence="6" id="KW-0808">Transferase</keyword>
<comment type="similarity">
    <text evidence="9">Belongs to the methyltransferase superfamily. METTL18 family.</text>
</comment>
<evidence type="ECO:0000256" key="5">
    <source>
        <dbReference type="ARBA" id="ARBA00022603"/>
    </source>
</evidence>
<evidence type="ECO:0000256" key="1">
    <source>
        <dbReference type="ARBA" id="ARBA00004123"/>
    </source>
</evidence>
<dbReference type="OrthoDB" id="1723750at2759"/>
<proteinExistence type="inferred from homology"/>
<reference evidence="10" key="1">
    <citation type="submission" date="2020-11" db="EMBL/GenBank/DDBJ databases">
        <authorList>
            <consortium name="DOE Joint Genome Institute"/>
            <person name="Ahrendt S."/>
            <person name="Riley R."/>
            <person name="Andreopoulos W."/>
            <person name="Labutti K."/>
            <person name="Pangilinan J."/>
            <person name="Ruiz-Duenas F.J."/>
            <person name="Barrasa J.M."/>
            <person name="Sanchez-Garcia M."/>
            <person name="Camarero S."/>
            <person name="Miyauchi S."/>
            <person name="Serrano A."/>
            <person name="Linde D."/>
            <person name="Babiker R."/>
            <person name="Drula E."/>
            <person name="Ayuso-Fernandez I."/>
            <person name="Pacheco R."/>
            <person name="Padilla G."/>
            <person name="Ferreira P."/>
            <person name="Barriuso J."/>
            <person name="Kellner H."/>
            <person name="Castanera R."/>
            <person name="Alfaro M."/>
            <person name="Ramirez L."/>
            <person name="Pisabarro A.G."/>
            <person name="Kuo A."/>
            <person name="Tritt A."/>
            <person name="Lipzen A."/>
            <person name="He G."/>
            <person name="Yan M."/>
            <person name="Ng V."/>
            <person name="Cullen D."/>
            <person name="Martin F."/>
            <person name="Rosso M.-N."/>
            <person name="Henrissat B."/>
            <person name="Hibbett D."/>
            <person name="Martinez A.T."/>
            <person name="Grigoriev I.V."/>
        </authorList>
    </citation>
    <scope>NUCLEOTIDE SEQUENCE</scope>
    <source>
        <strain evidence="10">CBS 247.69</strain>
    </source>
</reference>
<comment type="caution">
    <text evidence="10">The sequence shown here is derived from an EMBL/GenBank/DDBJ whole genome shotgun (WGS) entry which is preliminary data.</text>
</comment>
<evidence type="ECO:0000256" key="9">
    <source>
        <dbReference type="ARBA" id="ARBA00038126"/>
    </source>
</evidence>
<evidence type="ECO:0000256" key="7">
    <source>
        <dbReference type="ARBA" id="ARBA00022691"/>
    </source>
</evidence>
<keyword evidence="8" id="KW-0539">Nucleus</keyword>
<comment type="subcellular location">
    <subcellularLocation>
        <location evidence="2">Cytoplasm</location>
    </subcellularLocation>
    <subcellularLocation>
        <location evidence="1">Nucleus</location>
    </subcellularLocation>
</comment>
<keyword evidence="11" id="KW-1185">Reference proteome</keyword>
<evidence type="ECO:0000313" key="10">
    <source>
        <dbReference type="EMBL" id="KAF9459112.1"/>
    </source>
</evidence>
<evidence type="ECO:0000256" key="3">
    <source>
        <dbReference type="ARBA" id="ARBA00012533"/>
    </source>
</evidence>
<gene>
    <name evidence="10" type="ORF">BDZ94DRAFT_1058912</name>
</gene>
<evidence type="ECO:0000256" key="8">
    <source>
        <dbReference type="ARBA" id="ARBA00023242"/>
    </source>
</evidence>
<dbReference type="Proteomes" id="UP000807353">
    <property type="component" value="Unassembled WGS sequence"/>
</dbReference>
<dbReference type="GO" id="GO:0005737">
    <property type="term" value="C:cytoplasm"/>
    <property type="evidence" value="ECO:0007669"/>
    <property type="project" value="UniProtKB-SubCell"/>
</dbReference>
<dbReference type="EC" id="2.1.1.85" evidence="3"/>
<evidence type="ECO:0000256" key="2">
    <source>
        <dbReference type="ARBA" id="ARBA00004496"/>
    </source>
</evidence>
<protein>
    <recommendedName>
        <fullName evidence="3">protein-histidine N-methyltransferase</fullName>
        <ecNumber evidence="3">2.1.1.85</ecNumber>
    </recommendedName>
</protein>
<organism evidence="10 11">
    <name type="scientific">Collybia nuda</name>
    <dbReference type="NCBI Taxonomy" id="64659"/>
    <lineage>
        <taxon>Eukaryota</taxon>
        <taxon>Fungi</taxon>
        <taxon>Dikarya</taxon>
        <taxon>Basidiomycota</taxon>
        <taxon>Agaricomycotina</taxon>
        <taxon>Agaricomycetes</taxon>
        <taxon>Agaricomycetidae</taxon>
        <taxon>Agaricales</taxon>
        <taxon>Tricholomatineae</taxon>
        <taxon>Clitocybaceae</taxon>
        <taxon>Collybia</taxon>
    </lineage>
</organism>
<sequence>MFKFDFDIEDADEALGDNTTTIFQKTGDKETTEAQPFSEIPISQLLDALPSLISYSPLSVPLSSGKYLNIVRRDLFDARFQLISESEGEPKAEDEALSALDFIEAPSDLIPGVYEGGLKTWECSIDLVDHLSNAPEIRDLHGKRVLEIGCGTAIPSLYLLLQLFSSNPGTKETHIHLQDYNTSVLELVTLPNVLLNWYMSSSAAAYHETQDSSAAPDPCTPSELPITSELKQAFLQSLKERKISIRFFSGSWETFEVFASGGKYNIVLTSETMYETRSLPWLITLMKSACEQSLEDLASSQLSLKSHVGIPCLCLVAAKVLYFGVGGGVAEFLSALKDHGGQGETVWEQKQGVGRKIIQVRWNT</sequence>
<dbReference type="InterPro" id="IPR019410">
    <property type="entry name" value="Methyltransf_16"/>
</dbReference>
<dbReference type="InterPro" id="IPR029063">
    <property type="entry name" value="SAM-dependent_MTases_sf"/>
</dbReference>